<feature type="region of interest" description="Disordered" evidence="1">
    <location>
        <begin position="139"/>
        <end position="158"/>
    </location>
</feature>
<comment type="caution">
    <text evidence="2">The sequence shown here is derived from an EMBL/GenBank/DDBJ whole genome shotgun (WGS) entry which is preliminary data.</text>
</comment>
<dbReference type="InterPro" id="IPR013262">
    <property type="entry name" value="OMP_MIM1/TOM13_mt"/>
</dbReference>
<dbReference type="Pfam" id="PF08219">
    <property type="entry name" value="TOM13"/>
    <property type="match status" value="1"/>
</dbReference>
<gene>
    <name evidence="2" type="ORF">D9611_001557</name>
</gene>
<evidence type="ECO:0000313" key="3">
    <source>
        <dbReference type="Proteomes" id="UP000541558"/>
    </source>
</evidence>
<dbReference type="OrthoDB" id="5529571at2759"/>
<dbReference type="PANTHER" id="PTHR28241">
    <property type="entry name" value="MITOCHONDRIAL IMPORT PROTEIN 1"/>
    <property type="match status" value="1"/>
</dbReference>
<dbReference type="GO" id="GO:0045040">
    <property type="term" value="P:protein insertion into mitochondrial outer membrane"/>
    <property type="evidence" value="ECO:0007669"/>
    <property type="project" value="TreeGrafter"/>
</dbReference>
<keyword evidence="3" id="KW-1185">Reference proteome</keyword>
<feature type="region of interest" description="Disordered" evidence="1">
    <location>
        <begin position="1"/>
        <end position="89"/>
    </location>
</feature>
<dbReference type="EMBL" id="JAACJK010000001">
    <property type="protein sequence ID" value="KAF5342031.1"/>
    <property type="molecule type" value="Genomic_DNA"/>
</dbReference>
<feature type="region of interest" description="Disordered" evidence="1">
    <location>
        <begin position="163"/>
        <end position="196"/>
    </location>
</feature>
<name>A0A8H5CJD7_9AGAR</name>
<dbReference type="Proteomes" id="UP000541558">
    <property type="component" value="Unassembled WGS sequence"/>
</dbReference>
<protein>
    <submittedName>
        <fullName evidence="2">Uncharacterized protein</fullName>
    </submittedName>
</protein>
<proteinExistence type="predicted"/>
<organism evidence="2 3">
    <name type="scientific">Ephemerocybe angulata</name>
    <dbReference type="NCBI Taxonomy" id="980116"/>
    <lineage>
        <taxon>Eukaryota</taxon>
        <taxon>Fungi</taxon>
        <taxon>Dikarya</taxon>
        <taxon>Basidiomycota</taxon>
        <taxon>Agaricomycotina</taxon>
        <taxon>Agaricomycetes</taxon>
        <taxon>Agaricomycetidae</taxon>
        <taxon>Agaricales</taxon>
        <taxon>Agaricineae</taxon>
        <taxon>Psathyrellaceae</taxon>
        <taxon>Ephemerocybe</taxon>
    </lineage>
</organism>
<feature type="compositionally biased region" description="Basic and acidic residues" evidence="1">
    <location>
        <begin position="76"/>
        <end position="89"/>
    </location>
</feature>
<reference evidence="2 3" key="1">
    <citation type="journal article" date="2020" name="ISME J.">
        <title>Uncovering the hidden diversity of litter-decomposition mechanisms in mushroom-forming fungi.</title>
        <authorList>
            <person name="Floudas D."/>
            <person name="Bentzer J."/>
            <person name="Ahren D."/>
            <person name="Johansson T."/>
            <person name="Persson P."/>
            <person name="Tunlid A."/>
        </authorList>
    </citation>
    <scope>NUCLEOTIDE SEQUENCE [LARGE SCALE GENOMIC DNA]</scope>
    <source>
        <strain evidence="2 3">CBS 175.51</strain>
    </source>
</reference>
<dbReference type="AlphaFoldDB" id="A0A8H5CJD7"/>
<evidence type="ECO:0000256" key="1">
    <source>
        <dbReference type="SAM" id="MobiDB-lite"/>
    </source>
</evidence>
<evidence type="ECO:0000313" key="2">
    <source>
        <dbReference type="EMBL" id="KAF5342031.1"/>
    </source>
</evidence>
<dbReference type="PANTHER" id="PTHR28241:SF1">
    <property type="entry name" value="MITOCHONDRIAL IMPORT PROTEIN 1"/>
    <property type="match status" value="1"/>
</dbReference>
<dbReference type="GO" id="GO:0005741">
    <property type="term" value="C:mitochondrial outer membrane"/>
    <property type="evidence" value="ECO:0007669"/>
    <property type="project" value="InterPro"/>
</dbReference>
<sequence length="276" mass="29118">MDHADLIESALTSGEAFVLPPTRETPAAQTSAAAVPEEPVHVPVDAASSEGSSAAPADNDAWKQEYEAQVQAWREQSAEARDKAEKERARWEAIRAEEAAQRKAAGIVDTPTEIPTGIPNILSHPTASSASPDLITSTAVDTEPESRGETTDGGSQKWVDVQASTSSFPSSFPERTEPSSPTRQVTSSSKPAPPSSTLAIFDSSLSTKTRVIALFSALAINLALPFVNGVMLGFGEIFAKNVVLQYFGWKPTGPGSVAAAAGLRSTRSRPSPFRAE</sequence>
<accession>A0A8H5CJD7</accession>
<dbReference type="GO" id="GO:0070096">
    <property type="term" value="P:mitochondrial outer membrane translocase complex assembly"/>
    <property type="evidence" value="ECO:0007669"/>
    <property type="project" value="TreeGrafter"/>
</dbReference>
<feature type="compositionally biased region" description="Low complexity" evidence="1">
    <location>
        <begin position="32"/>
        <end position="57"/>
    </location>
</feature>